<dbReference type="EMBL" id="MPSH01000038">
    <property type="protein sequence ID" value="PNH28052.1"/>
    <property type="molecule type" value="Genomic_DNA"/>
</dbReference>
<sequence length="523" mass="56699">MKGMAVVESYADLAGTAPAKLTKSRSKAVVKPILKKVGSQSAKSSLDIDRTWEEQIHYGSHGWGGGAGRERDVSFTTSTTELDNSSYANTSSANTRSKYSHARSTSGASHASIATSSGSGPGGYRSGSFVHPFQQTPRTSTPPLSYANSLASLDQPTQQGNNNPRDYSPTITEDEDLDFDPSYSYNHPTNGLQPQSRSLSQNNLNIYAANTNTAANTSNSSPRRPSLASQRTSSLSDVNQNPLRINTSNRSTSASGGSRLANVSSTSDLNLLSESYDSPGALSLATSPPSSSTPAFSPHSFTATSPISLSTSASAMGLRTSLEGFRLRSRSELGSDYHQERIRIERQKWQDKERAKQQKRDEKEQKRRARGDHHRTESDARDQQVEAAAEALIKARAAALDDGLDDHTFIRSDTAVASTYADASFAEFKELPRRARSSEERRRTRKKTAAASHGASLSPVTSQHAMSEKSVPTFATRGYASVAAQGVAFETPPRGRTAKRKTQSAWTTFTLWFKSLLLKSKRQ</sequence>
<feature type="compositionally biased region" description="Polar residues" evidence="1">
    <location>
        <begin position="183"/>
        <end position="197"/>
    </location>
</feature>
<feature type="region of interest" description="Disordered" evidence="1">
    <location>
        <begin position="432"/>
        <end position="467"/>
    </location>
</feature>
<accession>A0A2J8CMK8</accession>
<dbReference type="Proteomes" id="UP000236305">
    <property type="component" value="Unassembled WGS sequence"/>
</dbReference>
<feature type="region of interest" description="Disordered" evidence="1">
    <location>
        <begin position="212"/>
        <end position="262"/>
    </location>
</feature>
<feature type="compositionally biased region" description="Polar residues" evidence="1">
    <location>
        <begin position="227"/>
        <end position="262"/>
    </location>
</feature>
<proteinExistence type="predicted"/>
<reference evidence="3 5" key="2">
    <citation type="submission" date="2018-12" db="EMBL/GenBank/DDBJ databases">
        <title>Genome of Verticillium dahliae isolate Getta Getta.</title>
        <authorList>
            <person name="Gardiner D.M."/>
        </authorList>
    </citation>
    <scope>NUCLEOTIDE SEQUENCE [LARGE SCALE GENOMIC DNA]</scope>
    <source>
        <strain evidence="3 5">Getta Getta</strain>
    </source>
</reference>
<evidence type="ECO:0000256" key="1">
    <source>
        <dbReference type="SAM" id="MobiDB-lite"/>
    </source>
</evidence>
<feature type="compositionally biased region" description="Low complexity" evidence="1">
    <location>
        <begin position="212"/>
        <end position="221"/>
    </location>
</feature>
<gene>
    <name evidence="2" type="ORF">BJF96_g8610</name>
    <name evidence="3" type="ORF">VDGE_06123</name>
</gene>
<evidence type="ECO:0000313" key="2">
    <source>
        <dbReference type="EMBL" id="PNH28052.1"/>
    </source>
</evidence>
<evidence type="ECO:0000313" key="5">
    <source>
        <dbReference type="Proteomes" id="UP000288725"/>
    </source>
</evidence>
<dbReference type="EMBL" id="RSDZ01000042">
    <property type="protein sequence ID" value="RXG46968.1"/>
    <property type="molecule type" value="Genomic_DNA"/>
</dbReference>
<feature type="region of interest" description="Disordered" evidence="1">
    <location>
        <begin position="281"/>
        <end position="300"/>
    </location>
</feature>
<feature type="region of interest" description="Disordered" evidence="1">
    <location>
        <begin position="348"/>
        <end position="383"/>
    </location>
</feature>
<protein>
    <submittedName>
        <fullName evidence="2">Uncharacterized protein</fullName>
    </submittedName>
</protein>
<evidence type="ECO:0000313" key="4">
    <source>
        <dbReference type="Proteomes" id="UP000236305"/>
    </source>
</evidence>
<dbReference type="OMA" id="MLWLRTR"/>
<comment type="caution">
    <text evidence="2">The sequence shown here is derived from an EMBL/GenBank/DDBJ whole genome shotgun (WGS) entry which is preliminary data.</text>
</comment>
<feature type="compositionally biased region" description="Basic and acidic residues" evidence="1">
    <location>
        <begin position="374"/>
        <end position="383"/>
    </location>
</feature>
<organism evidence="2 4">
    <name type="scientific">Verticillium dahliae</name>
    <name type="common">Verticillium wilt</name>
    <dbReference type="NCBI Taxonomy" id="27337"/>
    <lineage>
        <taxon>Eukaryota</taxon>
        <taxon>Fungi</taxon>
        <taxon>Dikarya</taxon>
        <taxon>Ascomycota</taxon>
        <taxon>Pezizomycotina</taxon>
        <taxon>Sordariomycetes</taxon>
        <taxon>Hypocreomycetidae</taxon>
        <taxon>Glomerellales</taxon>
        <taxon>Plectosphaerellaceae</taxon>
        <taxon>Verticillium</taxon>
    </lineage>
</organism>
<evidence type="ECO:0000313" key="3">
    <source>
        <dbReference type="EMBL" id="RXG46968.1"/>
    </source>
</evidence>
<feature type="compositionally biased region" description="Polar residues" evidence="1">
    <location>
        <begin position="133"/>
        <end position="171"/>
    </location>
</feature>
<feature type="compositionally biased region" description="Low complexity" evidence="1">
    <location>
        <begin position="84"/>
        <end position="97"/>
    </location>
</feature>
<feature type="compositionally biased region" description="Polar residues" evidence="1">
    <location>
        <begin position="102"/>
        <end position="115"/>
    </location>
</feature>
<name>A0A2J8CMK8_VERDA</name>
<dbReference type="AlphaFoldDB" id="A0A2J8CMK8"/>
<feature type="region of interest" description="Disordered" evidence="1">
    <location>
        <begin position="82"/>
        <end position="197"/>
    </location>
</feature>
<reference evidence="2 4" key="1">
    <citation type="submission" date="2017-12" db="EMBL/GenBank/DDBJ databases">
        <title>Comparative genomics yields insights into virulence evolution of Verticillium dahliae.</title>
        <authorList>
            <person name="Fan R."/>
            <person name="Armitage A.D."/>
            <person name="Cascant-Lopez E."/>
            <person name="Sobczyk M."/>
            <person name="Cockerton H.M."/>
            <person name="Harrison R.J."/>
        </authorList>
    </citation>
    <scope>NUCLEOTIDE SEQUENCE [LARGE SCALE GENOMIC DNA]</scope>
    <source>
        <strain evidence="2 4">12008</strain>
    </source>
</reference>
<feature type="compositionally biased region" description="Basic and acidic residues" evidence="1">
    <location>
        <begin position="348"/>
        <end position="365"/>
    </location>
</feature>
<feature type="compositionally biased region" description="Basic and acidic residues" evidence="1">
    <location>
        <begin position="432"/>
        <end position="442"/>
    </location>
</feature>
<dbReference type="Proteomes" id="UP000288725">
    <property type="component" value="Chromosome 8"/>
</dbReference>